<evidence type="ECO:0000256" key="8">
    <source>
        <dbReference type="ARBA" id="ARBA00022840"/>
    </source>
</evidence>
<evidence type="ECO:0000256" key="2">
    <source>
        <dbReference type="ARBA" id="ARBA00005810"/>
    </source>
</evidence>
<dbReference type="Proteomes" id="UP000269208">
    <property type="component" value="Chromosome"/>
</dbReference>
<proteinExistence type="inferred from homology"/>
<dbReference type="Gene3D" id="3.30.70.560">
    <property type="entry name" value="7,8-Dihydro-6-hydroxymethylpterin-pyrophosphokinase HPPK"/>
    <property type="match status" value="1"/>
</dbReference>
<comment type="pathway">
    <text evidence="1">Cofactor biosynthesis; tetrahydrofolate biosynthesis; 2-amino-4-hydroxy-6-hydroxymethyl-7,8-dihydropteridine diphosphate from 7,8-dihydroneopterin triphosphate: step 4/4.</text>
</comment>
<evidence type="ECO:0000256" key="5">
    <source>
        <dbReference type="ARBA" id="ARBA00022679"/>
    </source>
</evidence>
<name>A0A447TM27_SALET</name>
<dbReference type="GO" id="GO:0046654">
    <property type="term" value="P:tetrahydrofolate biosynthetic process"/>
    <property type="evidence" value="ECO:0007669"/>
    <property type="project" value="UniProtKB-UniPathway"/>
</dbReference>
<dbReference type="CDD" id="cd00483">
    <property type="entry name" value="HPPK"/>
    <property type="match status" value="1"/>
</dbReference>
<evidence type="ECO:0000256" key="11">
    <source>
        <dbReference type="ARBA" id="ARBA00029766"/>
    </source>
</evidence>
<dbReference type="AlphaFoldDB" id="A0A447TM27"/>
<accession>A0A447TM27</accession>
<evidence type="ECO:0000256" key="3">
    <source>
        <dbReference type="ARBA" id="ARBA00013253"/>
    </source>
</evidence>
<dbReference type="GO" id="GO:0016301">
    <property type="term" value="F:kinase activity"/>
    <property type="evidence" value="ECO:0007669"/>
    <property type="project" value="UniProtKB-KW"/>
</dbReference>
<organism evidence="14 15">
    <name type="scientific">Salmonella enterica I</name>
    <dbReference type="NCBI Taxonomy" id="59201"/>
    <lineage>
        <taxon>Bacteria</taxon>
        <taxon>Pseudomonadati</taxon>
        <taxon>Pseudomonadota</taxon>
        <taxon>Gammaproteobacteria</taxon>
        <taxon>Enterobacterales</taxon>
        <taxon>Enterobacteriaceae</taxon>
        <taxon>Salmonella</taxon>
    </lineage>
</organism>
<dbReference type="NCBIfam" id="TIGR01498">
    <property type="entry name" value="folK"/>
    <property type="match status" value="1"/>
</dbReference>
<dbReference type="Pfam" id="PF01288">
    <property type="entry name" value="HPPK"/>
    <property type="match status" value="1"/>
</dbReference>
<evidence type="ECO:0000313" key="15">
    <source>
        <dbReference type="Proteomes" id="UP000269208"/>
    </source>
</evidence>
<evidence type="ECO:0000256" key="12">
    <source>
        <dbReference type="ARBA" id="ARBA00033413"/>
    </source>
</evidence>
<dbReference type="NCBIfam" id="NF007595">
    <property type="entry name" value="PRK10239.1"/>
    <property type="match status" value="1"/>
</dbReference>
<dbReference type="PROSITE" id="PS00794">
    <property type="entry name" value="HPPK"/>
    <property type="match status" value="1"/>
</dbReference>
<gene>
    <name evidence="14" type="primary">folK</name>
    <name evidence="14" type="ORF">NCTC6754_00131</name>
</gene>
<dbReference type="FunFam" id="3.30.70.560:FF:000001">
    <property type="entry name" value="2-amino-4-hydroxy-6-hydroxymethyldihydropteridine pyrophosphokinase"/>
    <property type="match status" value="1"/>
</dbReference>
<comment type="similarity">
    <text evidence="2">Belongs to the HPPK family.</text>
</comment>
<dbReference type="EC" id="2.7.6.3" evidence="3"/>
<keyword evidence="9" id="KW-0289">Folate biosynthesis</keyword>
<dbReference type="EMBL" id="LR134190">
    <property type="protein sequence ID" value="VEB50455.1"/>
    <property type="molecule type" value="Genomic_DNA"/>
</dbReference>
<protein>
    <recommendedName>
        <fullName evidence="4">2-amino-4-hydroxy-6-hydroxymethyldihydropteridine pyrophosphokinase</fullName>
        <ecNumber evidence="3">2.7.6.3</ecNumber>
    </recommendedName>
    <alternativeName>
        <fullName evidence="11">6-hydroxymethyl-7,8-dihydropterin pyrophosphokinase</fullName>
    </alternativeName>
    <alternativeName>
        <fullName evidence="12">7,8-dihydro-6-hydroxymethylpterin-pyrophosphokinase</fullName>
    </alternativeName>
</protein>
<dbReference type="GO" id="GO:0005524">
    <property type="term" value="F:ATP binding"/>
    <property type="evidence" value="ECO:0007669"/>
    <property type="project" value="UniProtKB-KW"/>
</dbReference>
<feature type="domain" description="7,8-dihydro-6-hydroxymethylpterin-pyrophosphokinase" evidence="13">
    <location>
        <begin position="89"/>
        <end position="100"/>
    </location>
</feature>
<dbReference type="UniPathway" id="UPA00077">
    <property type="reaction ID" value="UER00155"/>
</dbReference>
<dbReference type="PANTHER" id="PTHR43071:SF1">
    <property type="entry name" value="2-AMINO-4-HYDROXY-6-HYDROXYMETHYLDIHYDROPTERIDINE PYROPHOSPHOKINASE"/>
    <property type="match status" value="1"/>
</dbReference>
<dbReference type="GO" id="GO:0046656">
    <property type="term" value="P:folic acid biosynthetic process"/>
    <property type="evidence" value="ECO:0007669"/>
    <property type="project" value="UniProtKB-KW"/>
</dbReference>
<sequence>MTIAYIALGSNLASPLEQVNAALKAIADIPDSRIVTVSSFYRTPPLGPQDQPDYLNAAVALDTALAPEELLNHTQRIELQQGRVRKAERWGPRTLDLDIMLFGDEVINTDRLTVPHYDMKNRGFMLWPLFEIAPDLIFPDGISLHQHLTHLGAAKPRPLVKHRLPFSVYCFSAKRLLKSIAPLNMTVRMPGNITFTIRKRYETHHYFTAAEMQAREKTLRDNYRLRLQLR</sequence>
<keyword evidence="8" id="KW-0067">ATP-binding</keyword>
<evidence type="ECO:0000256" key="1">
    <source>
        <dbReference type="ARBA" id="ARBA00005051"/>
    </source>
</evidence>
<keyword evidence="5 14" id="KW-0808">Transferase</keyword>
<evidence type="ECO:0000256" key="7">
    <source>
        <dbReference type="ARBA" id="ARBA00022777"/>
    </source>
</evidence>
<evidence type="ECO:0000256" key="9">
    <source>
        <dbReference type="ARBA" id="ARBA00022909"/>
    </source>
</evidence>
<dbReference type="InterPro" id="IPR035907">
    <property type="entry name" value="Hppk_sf"/>
</dbReference>
<dbReference type="PANTHER" id="PTHR43071">
    <property type="entry name" value="2-AMINO-4-HYDROXY-6-HYDROXYMETHYLDIHYDROPTERIDINE PYROPHOSPHOKINASE"/>
    <property type="match status" value="1"/>
</dbReference>
<keyword evidence="7 14" id="KW-0418">Kinase</keyword>
<reference evidence="14 15" key="1">
    <citation type="submission" date="2018-12" db="EMBL/GenBank/DDBJ databases">
        <authorList>
            <consortium name="Pathogen Informatics"/>
        </authorList>
    </citation>
    <scope>NUCLEOTIDE SEQUENCE [LARGE SCALE GENOMIC DNA]</scope>
    <source>
        <strain evidence="14 15">NCTC6754</strain>
    </source>
</reference>
<evidence type="ECO:0000256" key="4">
    <source>
        <dbReference type="ARBA" id="ARBA00016218"/>
    </source>
</evidence>
<comment type="function">
    <text evidence="10">Catalyzes the transfer of pyrophosphate from adenosine triphosphate (ATP) to 6-hydroxymethyl-7,8-dihydropterin, an enzymatic step in folate biosynthesis pathway.</text>
</comment>
<dbReference type="InterPro" id="IPR000550">
    <property type="entry name" value="Hppk"/>
</dbReference>
<dbReference type="GO" id="GO:0003848">
    <property type="term" value="F:2-amino-4-hydroxy-6-hydroxymethyldihydropteridine diphosphokinase activity"/>
    <property type="evidence" value="ECO:0007669"/>
    <property type="project" value="UniProtKB-EC"/>
</dbReference>
<evidence type="ECO:0000256" key="10">
    <source>
        <dbReference type="ARBA" id="ARBA00029409"/>
    </source>
</evidence>
<evidence type="ECO:0000256" key="6">
    <source>
        <dbReference type="ARBA" id="ARBA00022741"/>
    </source>
</evidence>
<evidence type="ECO:0000259" key="13">
    <source>
        <dbReference type="PROSITE" id="PS00794"/>
    </source>
</evidence>
<evidence type="ECO:0000313" key="14">
    <source>
        <dbReference type="EMBL" id="VEB50455.1"/>
    </source>
</evidence>
<keyword evidence="6" id="KW-0547">Nucleotide-binding</keyword>
<dbReference type="SUPFAM" id="SSF55083">
    <property type="entry name" value="6-hydroxymethyl-7,8-dihydropterin pyrophosphokinase, HPPK"/>
    <property type="match status" value="1"/>
</dbReference>